<evidence type="ECO:0000313" key="4">
    <source>
        <dbReference type="Proteomes" id="UP001521785"/>
    </source>
</evidence>
<comment type="caution">
    <text evidence="3">The sequence shown here is derived from an EMBL/GenBank/DDBJ whole genome shotgun (WGS) entry which is preliminary data.</text>
</comment>
<proteinExistence type="predicted"/>
<feature type="transmembrane region" description="Helical" evidence="2">
    <location>
        <begin position="50"/>
        <end position="72"/>
    </location>
</feature>
<dbReference type="PANTHER" id="PTHR23242:SF9">
    <property type="entry name" value="TRANSCRIPTION FACTOR HOXA13"/>
    <property type="match status" value="1"/>
</dbReference>
<dbReference type="Proteomes" id="UP001521785">
    <property type="component" value="Unassembled WGS sequence"/>
</dbReference>
<evidence type="ECO:0000256" key="2">
    <source>
        <dbReference type="SAM" id="Phobius"/>
    </source>
</evidence>
<organism evidence="3 4">
    <name type="scientific">Paraconiothyrium brasiliense</name>
    <dbReference type="NCBI Taxonomy" id="300254"/>
    <lineage>
        <taxon>Eukaryota</taxon>
        <taxon>Fungi</taxon>
        <taxon>Dikarya</taxon>
        <taxon>Ascomycota</taxon>
        <taxon>Pezizomycotina</taxon>
        <taxon>Dothideomycetes</taxon>
        <taxon>Pleosporomycetidae</taxon>
        <taxon>Pleosporales</taxon>
        <taxon>Massarineae</taxon>
        <taxon>Didymosphaeriaceae</taxon>
        <taxon>Paraconiothyrium</taxon>
    </lineage>
</organism>
<gene>
    <name evidence="3" type="ORF">SLS60_004351</name>
</gene>
<dbReference type="EMBL" id="JAKJXO020000005">
    <property type="protein sequence ID" value="KAL1604811.1"/>
    <property type="molecule type" value="Genomic_DNA"/>
</dbReference>
<keyword evidence="2" id="KW-1133">Transmembrane helix</keyword>
<evidence type="ECO:0000256" key="1">
    <source>
        <dbReference type="SAM" id="MobiDB-lite"/>
    </source>
</evidence>
<name>A0ABR3RK39_9PLEO</name>
<evidence type="ECO:0000313" key="3">
    <source>
        <dbReference type="EMBL" id="KAL1604811.1"/>
    </source>
</evidence>
<keyword evidence="4" id="KW-1185">Reference proteome</keyword>
<reference evidence="3 4" key="1">
    <citation type="submission" date="2024-02" db="EMBL/GenBank/DDBJ databases">
        <title>De novo assembly and annotation of 12 fungi associated with fruit tree decline syndrome in Ontario, Canada.</title>
        <authorList>
            <person name="Sulman M."/>
            <person name="Ellouze W."/>
            <person name="Ilyukhin E."/>
        </authorList>
    </citation>
    <scope>NUCLEOTIDE SEQUENCE [LARGE SCALE GENOMIC DNA]</scope>
    <source>
        <strain evidence="3 4">M42-189</strain>
    </source>
</reference>
<protein>
    <recommendedName>
        <fullName evidence="5">Transcription factor hoxa13</fullName>
    </recommendedName>
</protein>
<feature type="region of interest" description="Disordered" evidence="1">
    <location>
        <begin position="345"/>
        <end position="369"/>
    </location>
</feature>
<keyword evidence="2" id="KW-0472">Membrane</keyword>
<dbReference type="PANTHER" id="PTHR23242">
    <property type="entry name" value="TRANSCRIPTION FACTOR HOXA13"/>
    <property type="match status" value="1"/>
</dbReference>
<evidence type="ECO:0008006" key="5">
    <source>
        <dbReference type="Google" id="ProtNLM"/>
    </source>
</evidence>
<feature type="region of interest" description="Disordered" evidence="1">
    <location>
        <begin position="1"/>
        <end position="45"/>
    </location>
</feature>
<sequence>MAGQSNGRAKTPKKATPNGKANGHLNGHADRSQKVPAKQTNTARKQRTTWIGSLTNVVARLLSWYLIVTLAFRCPSSFTQLSDSSPKVCKPYLHARSYAAPYLDPYYHTYVAPQVEKVQPYVDTFDQRVYTPVSTFTKHQYATYGAHRVEQAQKYAEAEWARTARPQIQQLQNKAYAQYEQYLGPHVKTASDAVSPHIEQAKGSLVEIYHLSILPAYEALLPYARQAYAQGHHTTVHLIFPAVQSGRDATWKFASRTLWPYVRVLYGDNVEPQLVRIRERLGRYKDQQKIESAADAVESSSTSLPETDAITSTATIASSVSSAVSSATESTKSGWGVFDDIFGSESSSTPSEVETKNPTHSKPPQPTGAELRERLNQDLRDWQTKFATAADKGAEDLDTRVAEITKRQIENGVNGHGAAMIVQLEETAESTISSLKKFIKQTVKSLPEDATEEQLEQAYEKCIAKTRELGLAVKNKSQAVRQWKVAFDQETDSLVRAAVGSTVEVLEKIHGLGLQEVGMRWAWLDGVEYKDWQNYHKLRDTLNEWQEEVEAVGARHDGLKVAHEEAAKLEDKAMTIASTMVNELVRLKDVSKWKIWAGDNSDDFSDKKVPVRAYNAAQQVLSGAQEASSQASEAILGSETPASESIASAVKESASSASSQISEKIAGSETPAAESVASAAKSSVSGASSKISEAIIGSETPATESLASVLKSEVSKASSKASAAASVGQDKASSGASDAAENIGSATKAAKKSAEGAASAASEAPKKVWGGANAQVLVEARDVIFDDVIDDDEDDTYSQKIQSLVADAGDRASDLSRAVSQALLRPTKTQGTAESVTSLASEQYVAALAAASSVLYGTQQGAVDSATSVASDKFASAVTAASYAIYGTPTPTAVVQTVRTHASSRYNEAVSIANEQFENAKSQLSVLVSGTTKPAHETMLAMIEKAYSDSVAAASERLNAALQYTDSVKSYAAGPTQGYFESVSSIASSRLSEGLSHASAQFSSQPTGSPALDGARRQYYEAIGLAHERYSEFLGAASSAVYGPEQGTFESLASVASGSAASIADSAQSYASGASDSAQSAAANAQKAAESLASQVSSGVIGSETPWTESVASQASQNWEALIAKASNQVYGAPTPWAESAYSQAGAYAAQATAQAVEQAAAVQALISELVVGKEPDFTESVMARFSSAYFTGLPAAVSSVNSYASENYEAVTSYAGDSYEAASEFAAEAYASASSVVESVFVPPPAIETILSNVNEQLNAAVESASVAVYGTQKGTVEQASESVASAYASVQSRASEAIYGTAQASQDFAAVASSAQAAISEAIFGTPTATGYAASASSGAAAAASVYSSVASVASEKAANAAAAASEAIYGPEQGAVESASARLSAAVEAANSRISELYAAAATNAEAAASGASSVAAEATKRVKDEL</sequence>
<keyword evidence="2" id="KW-0812">Transmembrane</keyword>
<accession>A0ABR3RK39</accession>